<dbReference type="EMBL" id="SKBU01000023">
    <property type="protein sequence ID" value="TCJ15617.1"/>
    <property type="molecule type" value="Genomic_DNA"/>
</dbReference>
<dbReference type="PANTHER" id="PTHR42928:SF5">
    <property type="entry name" value="BLR1237 PROTEIN"/>
    <property type="match status" value="1"/>
</dbReference>
<dbReference type="AlphaFoldDB" id="A0A4R1BEV2"/>
<reference evidence="2 3" key="1">
    <citation type="submission" date="2019-03" db="EMBL/GenBank/DDBJ databases">
        <title>Whole genome sequence of a novel Rubrobacter taiwanensis strain, isolated from Yellowstone National Park.</title>
        <authorList>
            <person name="Freed S."/>
            <person name="Ramaley R.F."/>
            <person name="Kyndt J.A."/>
        </authorList>
    </citation>
    <scope>NUCLEOTIDE SEQUENCE [LARGE SCALE GENOMIC DNA]</scope>
    <source>
        <strain evidence="2 3">Yellowstone</strain>
    </source>
</reference>
<dbReference type="PIRSF" id="PIRSF017082">
    <property type="entry name" value="YflP"/>
    <property type="match status" value="1"/>
</dbReference>
<dbReference type="Gene3D" id="3.40.190.10">
    <property type="entry name" value="Periplasmic binding protein-like II"/>
    <property type="match status" value="1"/>
</dbReference>
<dbReference type="PROSITE" id="PS51257">
    <property type="entry name" value="PROKAR_LIPOPROTEIN"/>
    <property type="match status" value="1"/>
</dbReference>
<organism evidence="2 3">
    <name type="scientific">Rubrobacter taiwanensis</name>
    <dbReference type="NCBI Taxonomy" id="185139"/>
    <lineage>
        <taxon>Bacteria</taxon>
        <taxon>Bacillati</taxon>
        <taxon>Actinomycetota</taxon>
        <taxon>Rubrobacteria</taxon>
        <taxon>Rubrobacterales</taxon>
        <taxon>Rubrobacteraceae</taxon>
        <taxon>Rubrobacter</taxon>
    </lineage>
</organism>
<protein>
    <submittedName>
        <fullName evidence="2">Tripartite tricarboxylate transporter substrate binding protein</fullName>
    </submittedName>
</protein>
<dbReference type="Proteomes" id="UP000295244">
    <property type="component" value="Unassembled WGS sequence"/>
</dbReference>
<accession>A0A4R1BEV2</accession>
<dbReference type="CDD" id="cd07012">
    <property type="entry name" value="PBP2_Bug_TTT"/>
    <property type="match status" value="1"/>
</dbReference>
<dbReference type="Gene3D" id="3.40.190.150">
    <property type="entry name" value="Bordetella uptake gene, domain 1"/>
    <property type="match status" value="1"/>
</dbReference>
<evidence type="ECO:0000313" key="2">
    <source>
        <dbReference type="EMBL" id="TCJ15617.1"/>
    </source>
</evidence>
<dbReference type="Pfam" id="PF03401">
    <property type="entry name" value="TctC"/>
    <property type="match status" value="1"/>
</dbReference>
<dbReference type="PANTHER" id="PTHR42928">
    <property type="entry name" value="TRICARBOXYLATE-BINDING PROTEIN"/>
    <property type="match status" value="1"/>
</dbReference>
<comment type="similarity">
    <text evidence="1">Belongs to the UPF0065 (bug) family.</text>
</comment>
<dbReference type="InterPro" id="IPR005064">
    <property type="entry name" value="BUG"/>
</dbReference>
<name>A0A4R1BEV2_9ACTN</name>
<proteinExistence type="inferred from homology"/>
<dbReference type="OrthoDB" id="8627412at2"/>
<comment type="caution">
    <text evidence="2">The sequence shown here is derived from an EMBL/GenBank/DDBJ whole genome shotgun (WGS) entry which is preliminary data.</text>
</comment>
<evidence type="ECO:0000256" key="1">
    <source>
        <dbReference type="ARBA" id="ARBA00006987"/>
    </source>
</evidence>
<keyword evidence="3" id="KW-1185">Reference proteome</keyword>
<sequence>MSVSVIRLRRSLAASLGVLVIALLAFSCGPGAEYPSRPVELIVPFGPGGAADVAARQIAELASEELGESIQVRNVTGGGGAVAYNEVVNAPNDGYTAIWSSAALNTLAAAGNIDFNYEAFEHVAIVSTETVTLAVAADSEWENLEDFIADARNRTPTVGNSGMGSTTHLTAVALAEEAGVEFEHVPFGDGLAIASVMGGEIDASVQHPAEIMSQYEAGDIRILAITSPERIETFEDVPTAQEQGVDVVLEQWRGISLPEGTDEEVIQRLEDAFTQAAETDEWAEFTRNTGADVRIMGSEEATEFIADMQQQIDEIAAAAEEN</sequence>
<dbReference type="InterPro" id="IPR042100">
    <property type="entry name" value="Bug_dom1"/>
</dbReference>
<gene>
    <name evidence="2" type="ORF">E0L93_12410</name>
</gene>
<dbReference type="SUPFAM" id="SSF53850">
    <property type="entry name" value="Periplasmic binding protein-like II"/>
    <property type="match status" value="1"/>
</dbReference>
<evidence type="ECO:0000313" key="3">
    <source>
        <dbReference type="Proteomes" id="UP000295244"/>
    </source>
</evidence>